<organism evidence="1 2">
    <name type="scientific">Zopfia rhizophila CBS 207.26</name>
    <dbReference type="NCBI Taxonomy" id="1314779"/>
    <lineage>
        <taxon>Eukaryota</taxon>
        <taxon>Fungi</taxon>
        <taxon>Dikarya</taxon>
        <taxon>Ascomycota</taxon>
        <taxon>Pezizomycotina</taxon>
        <taxon>Dothideomycetes</taxon>
        <taxon>Dothideomycetes incertae sedis</taxon>
        <taxon>Zopfiaceae</taxon>
        <taxon>Zopfia</taxon>
    </lineage>
</organism>
<dbReference type="EMBL" id="ML994613">
    <property type="protein sequence ID" value="KAF2193551.1"/>
    <property type="molecule type" value="Genomic_DNA"/>
</dbReference>
<accession>A0A6A6EQJ3</accession>
<gene>
    <name evidence="1" type="ORF">K469DRAFT_712333</name>
</gene>
<dbReference type="AlphaFoldDB" id="A0A6A6EQJ3"/>
<evidence type="ECO:0000313" key="1">
    <source>
        <dbReference type="EMBL" id="KAF2193551.1"/>
    </source>
</evidence>
<feature type="non-terminal residue" evidence="1">
    <location>
        <position position="1"/>
    </location>
</feature>
<protein>
    <submittedName>
        <fullName evidence="1">Uncharacterized protein</fullName>
    </submittedName>
</protein>
<reference evidence="1" key="1">
    <citation type="journal article" date="2020" name="Stud. Mycol.">
        <title>101 Dothideomycetes genomes: a test case for predicting lifestyles and emergence of pathogens.</title>
        <authorList>
            <person name="Haridas S."/>
            <person name="Albert R."/>
            <person name="Binder M."/>
            <person name="Bloem J."/>
            <person name="Labutti K."/>
            <person name="Salamov A."/>
            <person name="Andreopoulos B."/>
            <person name="Baker S."/>
            <person name="Barry K."/>
            <person name="Bills G."/>
            <person name="Bluhm B."/>
            <person name="Cannon C."/>
            <person name="Castanera R."/>
            <person name="Culley D."/>
            <person name="Daum C."/>
            <person name="Ezra D."/>
            <person name="Gonzalez J."/>
            <person name="Henrissat B."/>
            <person name="Kuo A."/>
            <person name="Liang C."/>
            <person name="Lipzen A."/>
            <person name="Lutzoni F."/>
            <person name="Magnuson J."/>
            <person name="Mondo S."/>
            <person name="Nolan M."/>
            <person name="Ohm R."/>
            <person name="Pangilinan J."/>
            <person name="Park H.-J."/>
            <person name="Ramirez L."/>
            <person name="Alfaro M."/>
            <person name="Sun H."/>
            <person name="Tritt A."/>
            <person name="Yoshinaga Y."/>
            <person name="Zwiers L.-H."/>
            <person name="Turgeon B."/>
            <person name="Goodwin S."/>
            <person name="Spatafora J."/>
            <person name="Crous P."/>
            <person name="Grigoriev I."/>
        </authorList>
    </citation>
    <scope>NUCLEOTIDE SEQUENCE</scope>
    <source>
        <strain evidence="1">CBS 207.26</strain>
    </source>
</reference>
<proteinExistence type="predicted"/>
<dbReference type="Proteomes" id="UP000800200">
    <property type="component" value="Unassembled WGS sequence"/>
</dbReference>
<evidence type="ECO:0000313" key="2">
    <source>
        <dbReference type="Proteomes" id="UP000800200"/>
    </source>
</evidence>
<keyword evidence="2" id="KW-1185">Reference proteome</keyword>
<name>A0A6A6EQJ3_9PEZI</name>
<sequence>QTYKEVIAESDSDEDINDIIPPPLQYISVWRIVIGKDTLLGVKSGVYEEGAISMRQLKA</sequence>